<keyword evidence="2" id="KW-1185">Reference proteome</keyword>
<evidence type="ECO:0000313" key="1">
    <source>
        <dbReference type="EMBL" id="UOB18754.1"/>
    </source>
</evidence>
<sequence length="203" mass="23538">MDNNLLLIFIRNPEPGKVKTRLAKVIGNTAAFEIYQFLLNHTKEITKKLKCNKIIYYSENIAENDIWDTQFYQKKLQKGFDLGIRMLNAVKENIRAGSKIIIIGSDIYDLQSSHIEQAFNKLNKHDVVIGPAKDGGYYLIGLKKEHEKIFKNKPWGTSKVLEQTLENLEDSDVFLLEELNDIDTYNDIKNNNIFKKFIEHSTK</sequence>
<dbReference type="InterPro" id="IPR029044">
    <property type="entry name" value="Nucleotide-diphossugar_trans"/>
</dbReference>
<accession>A0A9E6ZPX4</accession>
<dbReference type="EMBL" id="CP094358">
    <property type="protein sequence ID" value="UOB18754.1"/>
    <property type="molecule type" value="Genomic_DNA"/>
</dbReference>
<reference evidence="1" key="1">
    <citation type="submission" date="2022-03" db="EMBL/GenBank/DDBJ databases">
        <title>Description of Abyssus ytuae gen. nov., sp. nov., a novel member of the family Flavobacteriaceae isolated from the sediment of Mariana Trench.</title>
        <authorList>
            <person name="Zhang J."/>
            <person name="Xu X."/>
        </authorList>
    </citation>
    <scope>NUCLEOTIDE SEQUENCE</scope>
    <source>
        <strain evidence="1">MT3330</strain>
    </source>
</reference>
<evidence type="ECO:0000313" key="2">
    <source>
        <dbReference type="Proteomes" id="UP000831290"/>
    </source>
</evidence>
<organism evidence="1 2">
    <name type="scientific">Abyssalbus ytuae</name>
    <dbReference type="NCBI Taxonomy" id="2926907"/>
    <lineage>
        <taxon>Bacteria</taxon>
        <taxon>Pseudomonadati</taxon>
        <taxon>Bacteroidota</taxon>
        <taxon>Flavobacteriia</taxon>
        <taxon>Flavobacteriales</taxon>
        <taxon>Flavobacteriaceae</taxon>
        <taxon>Abyssalbus</taxon>
    </lineage>
</organism>
<dbReference type="Proteomes" id="UP000831290">
    <property type="component" value="Chromosome"/>
</dbReference>
<dbReference type="InterPro" id="IPR018641">
    <property type="entry name" value="Trfase_1_rSAM/seldom-assoc"/>
</dbReference>
<dbReference type="PANTHER" id="PTHR36529">
    <property type="entry name" value="SLL1095 PROTEIN"/>
    <property type="match status" value="1"/>
</dbReference>
<protein>
    <submittedName>
        <fullName evidence="1">TIGR04282 family arsenosugar biosynthesis glycosyltransferase</fullName>
    </submittedName>
</protein>
<dbReference type="Pfam" id="PF09837">
    <property type="entry name" value="DUF2064"/>
    <property type="match status" value="1"/>
</dbReference>
<dbReference type="NCBIfam" id="TIGR04282">
    <property type="entry name" value="glyco_like_cofC"/>
    <property type="match status" value="1"/>
</dbReference>
<dbReference type="Gene3D" id="3.90.550.10">
    <property type="entry name" value="Spore Coat Polysaccharide Biosynthesis Protein SpsA, Chain A"/>
    <property type="match status" value="1"/>
</dbReference>
<dbReference type="RefSeq" id="WP_255845371.1">
    <property type="nucleotide sequence ID" value="NZ_CP094358.1"/>
</dbReference>
<dbReference type="SUPFAM" id="SSF53448">
    <property type="entry name" value="Nucleotide-diphospho-sugar transferases"/>
    <property type="match status" value="1"/>
</dbReference>
<dbReference type="KEGG" id="fbm:MQE35_05540"/>
<proteinExistence type="predicted"/>
<name>A0A9E6ZPX4_9FLAO</name>
<dbReference type="AlphaFoldDB" id="A0A9E6ZPX4"/>
<gene>
    <name evidence="1" type="ORF">MQE35_05540</name>
</gene>
<dbReference type="PANTHER" id="PTHR36529:SF1">
    <property type="entry name" value="GLYCOSYLTRANSFERASE"/>
    <property type="match status" value="1"/>
</dbReference>